<proteinExistence type="inferred from homology"/>
<evidence type="ECO:0000313" key="5">
    <source>
        <dbReference type="Proteomes" id="UP000247609"/>
    </source>
</evidence>
<dbReference type="GO" id="GO:0006006">
    <property type="term" value="P:glucose metabolic process"/>
    <property type="evidence" value="ECO:0007669"/>
    <property type="project" value="UniProtKB-KW"/>
</dbReference>
<gene>
    <name evidence="4" type="ORF">CFR71_06935</name>
</gene>
<dbReference type="InterPro" id="IPR011048">
    <property type="entry name" value="Haem_d1_sf"/>
</dbReference>
<dbReference type="Proteomes" id="UP000247609">
    <property type="component" value="Unassembled WGS sequence"/>
</dbReference>
<dbReference type="InterPro" id="IPR019405">
    <property type="entry name" value="Lactonase_7-beta_prop"/>
</dbReference>
<dbReference type="Gene3D" id="2.130.10.10">
    <property type="entry name" value="YVTN repeat-like/Quinoprotein amine dehydrogenase"/>
    <property type="match status" value="1"/>
</dbReference>
<evidence type="ECO:0000256" key="2">
    <source>
        <dbReference type="ARBA" id="ARBA00022526"/>
    </source>
</evidence>
<dbReference type="GO" id="GO:0017057">
    <property type="term" value="F:6-phosphogluconolactonase activity"/>
    <property type="evidence" value="ECO:0007669"/>
    <property type="project" value="TreeGrafter"/>
</dbReference>
<evidence type="ECO:0000313" key="4">
    <source>
        <dbReference type="EMBL" id="PYD75797.1"/>
    </source>
</evidence>
<protein>
    <submittedName>
        <fullName evidence="4">3-carboxymuconate cyclase</fullName>
    </submittedName>
</protein>
<accession>A0A318Q897</accession>
<evidence type="ECO:0000256" key="1">
    <source>
        <dbReference type="ARBA" id="ARBA00005564"/>
    </source>
</evidence>
<dbReference type="RefSeq" id="WP_110529176.1">
    <property type="nucleotide sequence ID" value="NZ_JAHRDT010000001.1"/>
</dbReference>
<dbReference type="AlphaFoldDB" id="A0A318Q897"/>
<dbReference type="InterPro" id="IPR050282">
    <property type="entry name" value="Cycloisomerase_2"/>
</dbReference>
<comment type="similarity">
    <text evidence="1">Belongs to the cycloisomerase 2 family.</text>
</comment>
<name>A0A318Q897_9PROT</name>
<dbReference type="Pfam" id="PF10282">
    <property type="entry name" value="Lactonase"/>
    <property type="match status" value="1"/>
</dbReference>
<dbReference type="PANTHER" id="PTHR30344">
    <property type="entry name" value="6-PHOSPHOGLUCONOLACTONASE-RELATED"/>
    <property type="match status" value="1"/>
</dbReference>
<organism evidence="4 5">
    <name type="scientific">Novacetimonas pomaceti</name>
    <dbReference type="NCBI Taxonomy" id="2021998"/>
    <lineage>
        <taxon>Bacteria</taxon>
        <taxon>Pseudomonadati</taxon>
        <taxon>Pseudomonadota</taxon>
        <taxon>Alphaproteobacteria</taxon>
        <taxon>Acetobacterales</taxon>
        <taxon>Acetobacteraceae</taxon>
        <taxon>Novacetimonas</taxon>
    </lineage>
</organism>
<keyword evidence="2" id="KW-0119">Carbohydrate metabolism</keyword>
<dbReference type="PANTHER" id="PTHR30344:SF1">
    <property type="entry name" value="6-PHOSPHOGLUCONOLACTONASE"/>
    <property type="match status" value="1"/>
</dbReference>
<feature type="chain" id="PRO_5016452540" evidence="3">
    <location>
        <begin position="18"/>
        <end position="412"/>
    </location>
</feature>
<evidence type="ECO:0000256" key="3">
    <source>
        <dbReference type="SAM" id="SignalP"/>
    </source>
</evidence>
<dbReference type="InterPro" id="IPR015943">
    <property type="entry name" value="WD40/YVTN_repeat-like_dom_sf"/>
</dbReference>
<dbReference type="SUPFAM" id="SSF51004">
    <property type="entry name" value="C-terminal (heme d1) domain of cytochrome cd1-nitrite reductase"/>
    <property type="match status" value="1"/>
</dbReference>
<keyword evidence="2" id="KW-0313">Glucose metabolism</keyword>
<reference evidence="4 5" key="1">
    <citation type="submission" date="2017-07" db="EMBL/GenBank/DDBJ databases">
        <title>A draft genome sequence of Komagataeibacter sp. T5K1.</title>
        <authorList>
            <person name="Skraban J."/>
            <person name="Cleenwerck I."/>
            <person name="Vandamme P."/>
            <person name="Trcek J."/>
        </authorList>
    </citation>
    <scope>NUCLEOTIDE SEQUENCE [LARGE SCALE GENOMIC DNA]</scope>
    <source>
        <strain evidence="4 5">T5K1</strain>
    </source>
</reference>
<sequence length="412" mass="44063">MKSNLTRRAVIAGLAMAGTPALSRRAAAELPQPPHSRTICYIGGYTQHGPPGGSGNGQGISVFEMNTDNGSLSPLMTYVDIASPSFLVISQDSRYLYALSEIDDFNANHEGCVTAFSVNRKSGELTKINVMRSGGAVPAHLSIHHSGKYVMVANYMGGSVGILPIRPDGGLGDPTDVVKNTGPRMPDRASDNPPGNFAVSDHSGSHVHMVASDPSGRFVLACDAGLDRVYVWTLDLHTGRLIPAAKAPFINMTPGSAPRHFAFNEKGTMIYILGEQDSKVVAATFNAQTGEIVPQQTVSTVTPHFRGSSLAAGILLSPNGRYLYVSNRLGDSLASFHVNDDGTLNLVDEIWMHADYGRSMMFDPTGSFLFCANQRSDSVTSFRVNAATGELQFTWNFTPVGSPTTFAFLNTI</sequence>
<keyword evidence="3" id="KW-0732">Signal</keyword>
<feature type="signal peptide" evidence="3">
    <location>
        <begin position="1"/>
        <end position="17"/>
    </location>
</feature>
<dbReference type="GO" id="GO:0005829">
    <property type="term" value="C:cytosol"/>
    <property type="evidence" value="ECO:0007669"/>
    <property type="project" value="TreeGrafter"/>
</dbReference>
<comment type="caution">
    <text evidence="4">The sequence shown here is derived from an EMBL/GenBank/DDBJ whole genome shotgun (WGS) entry which is preliminary data.</text>
</comment>
<dbReference type="EMBL" id="NOXG01000005">
    <property type="protein sequence ID" value="PYD75797.1"/>
    <property type="molecule type" value="Genomic_DNA"/>
</dbReference>